<keyword evidence="3" id="KW-1185">Reference proteome</keyword>
<proteinExistence type="predicted"/>
<accession>A0A0D2NXR1</accession>
<dbReference type="AlphaFoldDB" id="A0A0D2NXR1"/>
<feature type="region of interest" description="Disordered" evidence="1">
    <location>
        <begin position="76"/>
        <end position="100"/>
    </location>
</feature>
<feature type="compositionally biased region" description="Polar residues" evidence="1">
    <location>
        <begin position="240"/>
        <end position="249"/>
    </location>
</feature>
<organism evidence="2 3">
    <name type="scientific">Hypholoma sublateritium (strain FD-334 SS-4)</name>
    <dbReference type="NCBI Taxonomy" id="945553"/>
    <lineage>
        <taxon>Eukaryota</taxon>
        <taxon>Fungi</taxon>
        <taxon>Dikarya</taxon>
        <taxon>Basidiomycota</taxon>
        <taxon>Agaricomycotina</taxon>
        <taxon>Agaricomycetes</taxon>
        <taxon>Agaricomycetidae</taxon>
        <taxon>Agaricales</taxon>
        <taxon>Agaricineae</taxon>
        <taxon>Strophariaceae</taxon>
        <taxon>Hypholoma</taxon>
    </lineage>
</organism>
<reference evidence="3" key="1">
    <citation type="submission" date="2014-04" db="EMBL/GenBank/DDBJ databases">
        <title>Evolutionary Origins and Diversification of the Mycorrhizal Mutualists.</title>
        <authorList>
            <consortium name="DOE Joint Genome Institute"/>
            <consortium name="Mycorrhizal Genomics Consortium"/>
            <person name="Kohler A."/>
            <person name="Kuo A."/>
            <person name="Nagy L.G."/>
            <person name="Floudas D."/>
            <person name="Copeland A."/>
            <person name="Barry K.W."/>
            <person name="Cichocki N."/>
            <person name="Veneault-Fourrey C."/>
            <person name="LaButti K."/>
            <person name="Lindquist E.A."/>
            <person name="Lipzen A."/>
            <person name="Lundell T."/>
            <person name="Morin E."/>
            <person name="Murat C."/>
            <person name="Riley R."/>
            <person name="Ohm R."/>
            <person name="Sun H."/>
            <person name="Tunlid A."/>
            <person name="Henrissat B."/>
            <person name="Grigoriev I.V."/>
            <person name="Hibbett D.S."/>
            <person name="Martin F."/>
        </authorList>
    </citation>
    <scope>NUCLEOTIDE SEQUENCE [LARGE SCALE GENOMIC DNA]</scope>
    <source>
        <strain evidence="3">FD-334 SS-4</strain>
    </source>
</reference>
<feature type="region of interest" description="Disordered" evidence="1">
    <location>
        <begin position="230"/>
        <end position="249"/>
    </location>
</feature>
<protein>
    <submittedName>
        <fullName evidence="2">Uncharacterized protein</fullName>
    </submittedName>
</protein>
<evidence type="ECO:0000313" key="3">
    <source>
        <dbReference type="Proteomes" id="UP000054270"/>
    </source>
</evidence>
<feature type="compositionally biased region" description="Basic and acidic residues" evidence="1">
    <location>
        <begin position="230"/>
        <end position="239"/>
    </location>
</feature>
<name>A0A0D2NXR1_HYPSF</name>
<gene>
    <name evidence="2" type="ORF">HYPSUDRAFT_209685</name>
</gene>
<dbReference type="EMBL" id="KN817761">
    <property type="protein sequence ID" value="KJA13265.1"/>
    <property type="molecule type" value="Genomic_DNA"/>
</dbReference>
<evidence type="ECO:0000256" key="1">
    <source>
        <dbReference type="SAM" id="MobiDB-lite"/>
    </source>
</evidence>
<evidence type="ECO:0000313" key="2">
    <source>
        <dbReference type="EMBL" id="KJA13265.1"/>
    </source>
</evidence>
<dbReference type="Proteomes" id="UP000054270">
    <property type="component" value="Unassembled WGS sequence"/>
</dbReference>
<sequence length="249" mass="27899">MYEYSGYWCNNNLRGKLESVVQRYRDRRSTKLQAWSQLVKGIESHTGVEEAAKENALAMYFAESAEHATHVARGEDLSAERRDTVGSPEPAGNDNIGPDGVVGQPGVVGPWSGNKRPADGLGNLLKRYSATDLDDERGTKSPKKIQLTEADMPWHTSLPSDARHDPRCQETYAILSKFSKDLKHIRFFLETHPNSPDGFPQSQWDCIIRGSHATSMSSTHRSTMLQLITRERRASETKRSVSQSLSRKV</sequence>